<dbReference type="AlphaFoldDB" id="A0A1M5RIH7"/>
<protein>
    <submittedName>
        <fullName evidence="1">Uncharacterized protein</fullName>
    </submittedName>
</protein>
<name>A0A1M5RIH7_9FLAO</name>
<dbReference type="Proteomes" id="UP000184071">
    <property type="component" value="Unassembled WGS sequence"/>
</dbReference>
<gene>
    <name evidence="1" type="ORF">SAMN05443663_106214</name>
</gene>
<evidence type="ECO:0000313" key="1">
    <source>
        <dbReference type="EMBL" id="SHH25613.1"/>
    </source>
</evidence>
<sequence length="151" mass="17923">MDIEIIPRSVYSKISDKLLKKIDVSKLPLFGEKEIYKITAERYGRVKIKLDVENDLDIIKKIREDYYDDINDSKYNHYTYKWEVDEQKLPKAYEHYIKPEILNFIKILSVFNNNNAEILRFSVVDGDFKDSERPAHTLCTILALIDLFDQI</sequence>
<dbReference type="OrthoDB" id="1494716at2"/>
<accession>A0A1M5RIH7</accession>
<proteinExistence type="predicted"/>
<evidence type="ECO:0000313" key="2">
    <source>
        <dbReference type="Proteomes" id="UP000184071"/>
    </source>
</evidence>
<dbReference type="RefSeq" id="WP_073416922.1">
    <property type="nucleotide sequence ID" value="NZ_FQWC01000006.1"/>
</dbReference>
<dbReference type="EMBL" id="FQWC01000006">
    <property type="protein sequence ID" value="SHH25613.1"/>
    <property type="molecule type" value="Genomic_DNA"/>
</dbReference>
<reference evidence="2" key="1">
    <citation type="submission" date="2016-11" db="EMBL/GenBank/DDBJ databases">
        <authorList>
            <person name="Varghese N."/>
            <person name="Submissions S."/>
        </authorList>
    </citation>
    <scope>NUCLEOTIDE SEQUENCE [LARGE SCALE GENOMIC DNA]</scope>
    <source>
        <strain evidence="2">DSM 17963</strain>
    </source>
</reference>
<organism evidence="1 2">
    <name type="scientific">Flavobacterium defluvii</name>
    <dbReference type="NCBI Taxonomy" id="370979"/>
    <lineage>
        <taxon>Bacteria</taxon>
        <taxon>Pseudomonadati</taxon>
        <taxon>Bacteroidota</taxon>
        <taxon>Flavobacteriia</taxon>
        <taxon>Flavobacteriales</taxon>
        <taxon>Flavobacteriaceae</taxon>
        <taxon>Flavobacterium</taxon>
    </lineage>
</organism>
<dbReference type="STRING" id="370979.SAMN05443663_106214"/>
<keyword evidence="2" id="KW-1185">Reference proteome</keyword>